<proteinExistence type="predicted"/>
<gene>
    <name evidence="1" type="primary">ORF11377</name>
</gene>
<feature type="non-terminal residue" evidence="1">
    <location>
        <position position="77"/>
    </location>
</feature>
<dbReference type="EMBL" id="HACG01003802">
    <property type="protein sequence ID" value="CEK50667.1"/>
    <property type="molecule type" value="Transcribed_RNA"/>
</dbReference>
<dbReference type="AlphaFoldDB" id="A0A0B6Y2X8"/>
<reference evidence="1" key="1">
    <citation type="submission" date="2014-12" db="EMBL/GenBank/DDBJ databases">
        <title>Insight into the proteome of Arion vulgaris.</title>
        <authorList>
            <person name="Aradska J."/>
            <person name="Bulat T."/>
            <person name="Smidak R."/>
            <person name="Sarate P."/>
            <person name="Gangsoo J."/>
            <person name="Sialana F."/>
            <person name="Bilban M."/>
            <person name="Lubec G."/>
        </authorList>
    </citation>
    <scope>NUCLEOTIDE SEQUENCE</scope>
    <source>
        <tissue evidence="1">Skin</tissue>
    </source>
</reference>
<accession>A0A0B6Y2X8</accession>
<protein>
    <submittedName>
        <fullName evidence="1">Uncharacterized protein</fullName>
    </submittedName>
</protein>
<sequence>GATCAITSPSHHYQATVTPHSMQPQPHPSSFVPVSYHQRQVNYDANNILPVDIPQVQYSTIMAQPYSQTIVLLQDSH</sequence>
<name>A0A0B6Y2X8_9EUPU</name>
<organism evidence="1">
    <name type="scientific">Arion vulgaris</name>
    <dbReference type="NCBI Taxonomy" id="1028688"/>
    <lineage>
        <taxon>Eukaryota</taxon>
        <taxon>Metazoa</taxon>
        <taxon>Spiralia</taxon>
        <taxon>Lophotrochozoa</taxon>
        <taxon>Mollusca</taxon>
        <taxon>Gastropoda</taxon>
        <taxon>Heterobranchia</taxon>
        <taxon>Euthyneura</taxon>
        <taxon>Panpulmonata</taxon>
        <taxon>Eupulmonata</taxon>
        <taxon>Stylommatophora</taxon>
        <taxon>Helicina</taxon>
        <taxon>Arionoidea</taxon>
        <taxon>Arionidae</taxon>
        <taxon>Arion</taxon>
    </lineage>
</organism>
<evidence type="ECO:0000313" key="1">
    <source>
        <dbReference type="EMBL" id="CEK50667.1"/>
    </source>
</evidence>
<feature type="non-terminal residue" evidence="1">
    <location>
        <position position="1"/>
    </location>
</feature>